<dbReference type="RefSeq" id="WP_125137978.1">
    <property type="nucleotide sequence ID" value="NZ_LR130778.1"/>
</dbReference>
<sequence length="142" mass="15513">MKLKLIIPMMIILAVLVACSTPTTSPEDVDEALPTDTESQLVVYGVAGNITERTENDDGTIVILVEGELGNNGADYARGYVTVNEDTVIYLNEEMPVEALEEGQYVHVFFEGDVMESDPIQATARQINIVPEDLEAPENPDN</sequence>
<dbReference type="AlphaFoldDB" id="A0A3P7P0K7"/>
<feature type="chain" id="PRO_5039213728" description="DUF3221 domain-containing protein" evidence="1">
    <location>
        <begin position="21"/>
        <end position="142"/>
    </location>
</feature>
<dbReference type="PROSITE" id="PS51257">
    <property type="entry name" value="PROKAR_LIPOPROTEIN"/>
    <property type="match status" value="1"/>
</dbReference>
<feature type="signal peptide" evidence="1">
    <location>
        <begin position="1"/>
        <end position="20"/>
    </location>
</feature>
<dbReference type="EMBL" id="LR130778">
    <property type="protein sequence ID" value="VDN48914.1"/>
    <property type="molecule type" value="Genomic_DNA"/>
</dbReference>
<reference evidence="2 3" key="1">
    <citation type="submission" date="2018-09" db="EMBL/GenBank/DDBJ databases">
        <authorList>
            <person name="Postec A."/>
        </authorList>
    </citation>
    <scope>NUCLEOTIDE SEQUENCE [LARGE SCALE GENOMIC DNA]</scope>
    <source>
        <strain evidence="2">70B-A</strain>
    </source>
</reference>
<protein>
    <recommendedName>
        <fullName evidence="4">DUF3221 domain-containing protein</fullName>
    </recommendedName>
</protein>
<evidence type="ECO:0000313" key="3">
    <source>
        <dbReference type="Proteomes" id="UP000279029"/>
    </source>
</evidence>
<dbReference type="Proteomes" id="UP000279029">
    <property type="component" value="Chromosome"/>
</dbReference>
<evidence type="ECO:0000256" key="1">
    <source>
        <dbReference type="SAM" id="SignalP"/>
    </source>
</evidence>
<accession>A0A3P7P0K7</accession>
<evidence type="ECO:0000313" key="2">
    <source>
        <dbReference type="EMBL" id="VDN48914.1"/>
    </source>
</evidence>
<keyword evidence="1" id="KW-0732">Signal</keyword>
<gene>
    <name evidence="2" type="ORF">PATL70BA_3002</name>
</gene>
<dbReference type="InterPro" id="IPR021598">
    <property type="entry name" value="DUF3221"/>
</dbReference>
<dbReference type="Pfam" id="PF11518">
    <property type="entry name" value="DUF3221"/>
    <property type="match status" value="1"/>
</dbReference>
<evidence type="ECO:0008006" key="4">
    <source>
        <dbReference type="Google" id="ProtNLM"/>
    </source>
</evidence>
<proteinExistence type="predicted"/>
<dbReference type="KEGG" id="cbar:PATL70BA_3002"/>
<name>A0A3P7P0K7_9FIRM</name>
<dbReference type="OrthoDB" id="2662747at2"/>
<organism evidence="2 3">
    <name type="scientific">Petrocella atlantisensis</name>
    <dbReference type="NCBI Taxonomy" id="2173034"/>
    <lineage>
        <taxon>Bacteria</taxon>
        <taxon>Bacillati</taxon>
        <taxon>Bacillota</taxon>
        <taxon>Clostridia</taxon>
        <taxon>Lachnospirales</taxon>
        <taxon>Vallitaleaceae</taxon>
        <taxon>Petrocella</taxon>
    </lineage>
</organism>
<keyword evidence="3" id="KW-1185">Reference proteome</keyword>